<reference evidence="4 7" key="1">
    <citation type="journal article" date="2011" name="Nature">
        <title>The Medicago genome provides insight into the evolution of rhizobial symbioses.</title>
        <authorList>
            <person name="Young N.D."/>
            <person name="Debelle F."/>
            <person name="Oldroyd G.E."/>
            <person name="Geurts R."/>
            <person name="Cannon S.B."/>
            <person name="Udvardi M.K."/>
            <person name="Benedito V.A."/>
            <person name="Mayer K.F."/>
            <person name="Gouzy J."/>
            <person name="Schoof H."/>
            <person name="Van de Peer Y."/>
            <person name="Proost S."/>
            <person name="Cook D.R."/>
            <person name="Meyers B.C."/>
            <person name="Spannagl M."/>
            <person name="Cheung F."/>
            <person name="De Mita S."/>
            <person name="Krishnakumar V."/>
            <person name="Gundlach H."/>
            <person name="Zhou S."/>
            <person name="Mudge J."/>
            <person name="Bharti A.K."/>
            <person name="Murray J.D."/>
            <person name="Naoumkina M.A."/>
            <person name="Rosen B."/>
            <person name="Silverstein K.A."/>
            <person name="Tang H."/>
            <person name="Rombauts S."/>
            <person name="Zhao P.X."/>
            <person name="Zhou P."/>
            <person name="Barbe V."/>
            <person name="Bardou P."/>
            <person name="Bechner M."/>
            <person name="Bellec A."/>
            <person name="Berger A."/>
            <person name="Berges H."/>
            <person name="Bidwell S."/>
            <person name="Bisseling T."/>
            <person name="Choisne N."/>
            <person name="Couloux A."/>
            <person name="Denny R."/>
            <person name="Deshpande S."/>
            <person name="Dai X."/>
            <person name="Doyle J.J."/>
            <person name="Dudez A.M."/>
            <person name="Farmer A.D."/>
            <person name="Fouteau S."/>
            <person name="Franken C."/>
            <person name="Gibelin C."/>
            <person name="Gish J."/>
            <person name="Goldstein S."/>
            <person name="Gonzalez A.J."/>
            <person name="Green P.J."/>
            <person name="Hallab A."/>
            <person name="Hartog M."/>
            <person name="Hua A."/>
            <person name="Humphray S.J."/>
            <person name="Jeong D.H."/>
            <person name="Jing Y."/>
            <person name="Jocker A."/>
            <person name="Kenton S.M."/>
            <person name="Kim D.J."/>
            <person name="Klee K."/>
            <person name="Lai H."/>
            <person name="Lang C."/>
            <person name="Lin S."/>
            <person name="Macmil S.L."/>
            <person name="Magdelenat G."/>
            <person name="Matthews L."/>
            <person name="McCorrison J."/>
            <person name="Monaghan E.L."/>
            <person name="Mun J.H."/>
            <person name="Najar F.Z."/>
            <person name="Nicholson C."/>
            <person name="Noirot C."/>
            <person name="O'Bleness M."/>
            <person name="Paule C.R."/>
            <person name="Poulain J."/>
            <person name="Prion F."/>
            <person name="Qin B."/>
            <person name="Qu C."/>
            <person name="Retzel E.F."/>
            <person name="Riddle C."/>
            <person name="Sallet E."/>
            <person name="Samain S."/>
            <person name="Samson N."/>
            <person name="Sanders I."/>
            <person name="Saurat O."/>
            <person name="Scarpelli C."/>
            <person name="Schiex T."/>
            <person name="Segurens B."/>
            <person name="Severin A.J."/>
            <person name="Sherrier D.J."/>
            <person name="Shi R."/>
            <person name="Sims S."/>
            <person name="Singer S.R."/>
            <person name="Sinharoy S."/>
            <person name="Sterck L."/>
            <person name="Viollet A."/>
            <person name="Wang B.B."/>
            <person name="Wang K."/>
            <person name="Wang M."/>
            <person name="Wang X."/>
            <person name="Warfsmann J."/>
            <person name="Weissenbach J."/>
            <person name="White D.D."/>
            <person name="White J.D."/>
            <person name="Wiley G.B."/>
            <person name="Wincker P."/>
            <person name="Xing Y."/>
            <person name="Yang L."/>
            <person name="Yao Z."/>
            <person name="Ying F."/>
            <person name="Zhai J."/>
            <person name="Zhou L."/>
            <person name="Zuber A."/>
            <person name="Denarie J."/>
            <person name="Dixon R.A."/>
            <person name="May G.D."/>
            <person name="Schwartz D.C."/>
            <person name="Rogers J."/>
            <person name="Quetier F."/>
            <person name="Town C.D."/>
            <person name="Roe B.A."/>
        </authorList>
    </citation>
    <scope>NUCLEOTIDE SEQUENCE [LARGE SCALE GENOMIC DNA]</scope>
    <source>
        <strain evidence="4">A17</strain>
        <strain evidence="6 7">cv. Jemalong A17</strain>
    </source>
</reference>
<keyword evidence="7" id="KW-1185">Reference proteome</keyword>
<feature type="compositionally biased region" description="Low complexity" evidence="2">
    <location>
        <begin position="69"/>
        <end position="84"/>
    </location>
</feature>
<feature type="region of interest" description="Disordered" evidence="2">
    <location>
        <begin position="64"/>
        <end position="85"/>
    </location>
</feature>
<comment type="similarity">
    <text evidence="1">Belongs to the SS18 family.</text>
</comment>
<dbReference type="KEGG" id="mtr:11425200"/>
<dbReference type="Proteomes" id="UP000002051">
    <property type="component" value="Chromosome 3"/>
</dbReference>
<dbReference type="EnsemblPlants" id="AES72583">
    <property type="protein sequence ID" value="AES72583"/>
    <property type="gene ID" value="MTR_3g092260"/>
</dbReference>
<protein>
    <submittedName>
        <fullName evidence="5">Putative transcription factor SSXT family</fullName>
    </submittedName>
    <submittedName>
        <fullName evidence="4">SSXT protein (Amino-terminal region) protein</fullName>
    </submittedName>
</protein>
<dbReference type="InterPro" id="IPR007726">
    <property type="entry name" value="SS18_N"/>
</dbReference>
<dbReference type="HOGENOM" id="CLU_1436426_0_0_1"/>
<evidence type="ECO:0000313" key="6">
    <source>
        <dbReference type="EnsemblPlants" id="AES72583"/>
    </source>
</evidence>
<evidence type="ECO:0000256" key="2">
    <source>
        <dbReference type="SAM" id="MobiDB-lite"/>
    </source>
</evidence>
<proteinExistence type="inferred from homology"/>
<evidence type="ECO:0000313" key="7">
    <source>
        <dbReference type="Proteomes" id="UP000002051"/>
    </source>
</evidence>
<evidence type="ECO:0000259" key="3">
    <source>
        <dbReference type="Pfam" id="PF05030"/>
    </source>
</evidence>
<gene>
    <name evidence="6" type="primary">11425200</name>
    <name evidence="4" type="ordered locus">MTR_3g092260</name>
    <name evidence="5" type="ORF">MtrunA17_Chr3g0127591</name>
</gene>
<dbReference type="PaxDb" id="3880-AES72583"/>
<sequence>MMNADPSLPVLTTEQIQKCLEENEELIMKILEGQKQGKHSELGPYQAKLQHNLTFLAKLADFGPQARPQAQTHSQGQGMQQQHQVPMPLQRPDFAVNSAFDMNEQQQLQQQHLTMSLQQPDLSASKFAFQMNEQQHNKQPTFFQHQLFPEGMNSFTGTNNRGMQTGNNNLPDMQSFEYQIGSDVSPGWS</sequence>
<dbReference type="STRING" id="3880.G7J885"/>
<dbReference type="AlphaFoldDB" id="G7J885"/>
<accession>G7J885</accession>
<dbReference type="EMBL" id="CM001219">
    <property type="protein sequence ID" value="AES72583.2"/>
    <property type="molecule type" value="Genomic_DNA"/>
</dbReference>
<dbReference type="EMBL" id="PSQE01000003">
    <property type="protein sequence ID" value="RHN69695.1"/>
    <property type="molecule type" value="Genomic_DNA"/>
</dbReference>
<dbReference type="Pfam" id="PF05030">
    <property type="entry name" value="SSXT"/>
    <property type="match status" value="1"/>
</dbReference>
<name>G7J885_MEDTR</name>
<feature type="domain" description="SS18 N-terminal" evidence="3">
    <location>
        <begin position="11"/>
        <end position="62"/>
    </location>
</feature>
<reference evidence="4 7" key="2">
    <citation type="journal article" date="2014" name="BMC Genomics">
        <title>An improved genome release (version Mt4.0) for the model legume Medicago truncatula.</title>
        <authorList>
            <person name="Tang H."/>
            <person name="Krishnakumar V."/>
            <person name="Bidwell S."/>
            <person name="Rosen B."/>
            <person name="Chan A."/>
            <person name="Zhou S."/>
            <person name="Gentzbittel L."/>
            <person name="Childs K.L."/>
            <person name="Yandell M."/>
            <person name="Gundlach H."/>
            <person name="Mayer K.F."/>
            <person name="Schwartz D.C."/>
            <person name="Town C.D."/>
        </authorList>
    </citation>
    <scope>GENOME REANNOTATION</scope>
    <source>
        <strain evidence="6 7">cv. Jemalong A17</strain>
    </source>
</reference>
<reference evidence="5" key="4">
    <citation type="journal article" date="2018" name="Nat. Plants">
        <title>Whole-genome landscape of Medicago truncatula symbiotic genes.</title>
        <authorList>
            <person name="Pecrix Y."/>
            <person name="Gamas P."/>
            <person name="Carrere S."/>
        </authorList>
    </citation>
    <scope>NUCLEOTIDE SEQUENCE</scope>
    <source>
        <tissue evidence="5">Leaves</tissue>
    </source>
</reference>
<accession>A0A0C3VMI6</accession>
<dbReference type="OrthoDB" id="10265171at2759"/>
<organism evidence="4 7">
    <name type="scientific">Medicago truncatula</name>
    <name type="common">Barrel medic</name>
    <name type="synonym">Medicago tribuloides</name>
    <dbReference type="NCBI Taxonomy" id="3880"/>
    <lineage>
        <taxon>Eukaryota</taxon>
        <taxon>Viridiplantae</taxon>
        <taxon>Streptophyta</taxon>
        <taxon>Embryophyta</taxon>
        <taxon>Tracheophyta</taxon>
        <taxon>Spermatophyta</taxon>
        <taxon>Magnoliopsida</taxon>
        <taxon>eudicotyledons</taxon>
        <taxon>Gunneridae</taxon>
        <taxon>Pentapetalae</taxon>
        <taxon>rosids</taxon>
        <taxon>fabids</taxon>
        <taxon>Fabales</taxon>
        <taxon>Fabaceae</taxon>
        <taxon>Papilionoideae</taxon>
        <taxon>50 kb inversion clade</taxon>
        <taxon>NPAAA clade</taxon>
        <taxon>Hologalegina</taxon>
        <taxon>IRL clade</taxon>
        <taxon>Trifolieae</taxon>
        <taxon>Medicago</taxon>
    </lineage>
</organism>
<dbReference type="Gramene" id="rna18201">
    <property type="protein sequence ID" value="RHN69695.1"/>
    <property type="gene ID" value="gene18201"/>
</dbReference>
<dbReference type="SMR" id="G7J885"/>
<evidence type="ECO:0000313" key="4">
    <source>
        <dbReference type="EMBL" id="AES72583.2"/>
    </source>
</evidence>
<evidence type="ECO:0000256" key="1">
    <source>
        <dbReference type="ARBA" id="ARBA00007945"/>
    </source>
</evidence>
<reference evidence="6" key="3">
    <citation type="submission" date="2015-04" db="UniProtKB">
        <authorList>
            <consortium name="EnsemblPlants"/>
        </authorList>
    </citation>
    <scope>IDENTIFICATION</scope>
    <source>
        <strain evidence="6">cv. Jemalong A17</strain>
    </source>
</reference>
<evidence type="ECO:0000313" key="5">
    <source>
        <dbReference type="EMBL" id="RHN69695.1"/>
    </source>
</evidence>
<dbReference type="Proteomes" id="UP000265566">
    <property type="component" value="Chromosome 3"/>
</dbReference>
<dbReference type="eggNOG" id="KOG3227">
    <property type="taxonomic scope" value="Eukaryota"/>
</dbReference>